<comment type="caution">
    <text evidence="2">The sequence shown here is derived from an EMBL/GenBank/DDBJ whole genome shotgun (WGS) entry which is preliminary data.</text>
</comment>
<accession>A0A5M6DH59</accession>
<dbReference type="Proteomes" id="UP000323426">
    <property type="component" value="Unassembled WGS sequence"/>
</dbReference>
<evidence type="ECO:0008006" key="4">
    <source>
        <dbReference type="Google" id="ProtNLM"/>
    </source>
</evidence>
<reference evidence="2 3" key="1">
    <citation type="submission" date="2019-09" db="EMBL/GenBank/DDBJ databases">
        <title>Genome sequence and assembly of Adhaeribacter sp.</title>
        <authorList>
            <person name="Chhetri G."/>
        </authorList>
    </citation>
    <scope>NUCLEOTIDE SEQUENCE [LARGE SCALE GENOMIC DNA]</scope>
    <source>
        <strain evidence="2 3">DK36</strain>
    </source>
</reference>
<evidence type="ECO:0000313" key="3">
    <source>
        <dbReference type="Proteomes" id="UP000323426"/>
    </source>
</evidence>
<proteinExistence type="predicted"/>
<dbReference type="AlphaFoldDB" id="A0A5M6DH59"/>
<protein>
    <recommendedName>
        <fullName evidence="4">Addiction module protein</fullName>
    </recommendedName>
</protein>
<organism evidence="2 3">
    <name type="scientific">Adhaeribacter rhizoryzae</name>
    <dbReference type="NCBI Taxonomy" id="2607907"/>
    <lineage>
        <taxon>Bacteria</taxon>
        <taxon>Pseudomonadati</taxon>
        <taxon>Bacteroidota</taxon>
        <taxon>Cytophagia</taxon>
        <taxon>Cytophagales</taxon>
        <taxon>Hymenobacteraceae</taxon>
        <taxon>Adhaeribacter</taxon>
    </lineage>
</organism>
<evidence type="ECO:0000313" key="2">
    <source>
        <dbReference type="EMBL" id="KAA5545726.1"/>
    </source>
</evidence>
<keyword evidence="3" id="KW-1185">Reference proteome</keyword>
<gene>
    <name evidence="2" type="ORF">F0145_12395</name>
</gene>
<sequence length="82" mass="9716">MALGNIKANFHLLIEKIENEELLTSFYELLFQKSQAQEGQLWERLTQEEKAELLLADEESKDSNNLLSDEEVRQKHQEWLIK</sequence>
<evidence type="ECO:0000256" key="1">
    <source>
        <dbReference type="SAM" id="MobiDB-lite"/>
    </source>
</evidence>
<dbReference type="EMBL" id="VWSF01000008">
    <property type="protein sequence ID" value="KAA5545726.1"/>
    <property type="molecule type" value="Genomic_DNA"/>
</dbReference>
<feature type="region of interest" description="Disordered" evidence="1">
    <location>
        <begin position="60"/>
        <end position="82"/>
    </location>
</feature>
<name>A0A5M6DH59_9BACT</name>
<feature type="compositionally biased region" description="Basic and acidic residues" evidence="1">
    <location>
        <begin position="70"/>
        <end position="82"/>
    </location>
</feature>